<evidence type="ECO:0000256" key="8">
    <source>
        <dbReference type="ARBA" id="ARBA00047899"/>
    </source>
</evidence>
<keyword evidence="5" id="KW-0547">Nucleotide-binding</keyword>
<evidence type="ECO:0000256" key="6">
    <source>
        <dbReference type="ARBA" id="ARBA00022777"/>
    </source>
</evidence>
<feature type="region of interest" description="Disordered" evidence="10">
    <location>
        <begin position="562"/>
        <end position="582"/>
    </location>
</feature>
<dbReference type="SMART" id="SM01345">
    <property type="entry name" value="Rapamycin_bind"/>
    <property type="match status" value="1"/>
</dbReference>
<dbReference type="InterPro" id="IPR000403">
    <property type="entry name" value="PI3/4_kinase_cat_dom"/>
</dbReference>
<evidence type="ECO:0000256" key="3">
    <source>
        <dbReference type="ARBA" id="ARBA00022527"/>
    </source>
</evidence>
<proteinExistence type="inferred from homology"/>
<dbReference type="OrthoDB" id="10065496at2759"/>
<dbReference type="PANTHER" id="PTHR11139:SF119">
    <property type="entry name" value="SERINE_THREONINE-PROTEIN KINASE SMG1"/>
    <property type="match status" value="1"/>
</dbReference>
<keyword evidence="6 11" id="KW-0418">Kinase</keyword>
<gene>
    <name evidence="11" type="ORF">PACLA_8A058462</name>
</gene>
<feature type="compositionally biased region" description="Basic and acidic residues" evidence="10">
    <location>
        <begin position="562"/>
        <end position="576"/>
    </location>
</feature>
<dbReference type="PANTHER" id="PTHR11139">
    <property type="entry name" value="ATAXIA TELANGIECTASIA MUTATED ATM -RELATED"/>
    <property type="match status" value="1"/>
</dbReference>
<dbReference type="InterPro" id="IPR031559">
    <property type="entry name" value="SMG1"/>
</dbReference>
<feature type="compositionally biased region" description="Basic and acidic residues" evidence="10">
    <location>
        <begin position="12"/>
        <end position="26"/>
    </location>
</feature>
<dbReference type="InterPro" id="IPR050517">
    <property type="entry name" value="DDR_Repair_Kinase"/>
</dbReference>
<dbReference type="InterPro" id="IPR039414">
    <property type="entry name" value="SMG1_PIKKc"/>
</dbReference>
<keyword evidence="12" id="KW-1185">Reference proteome</keyword>
<dbReference type="PROSITE" id="PS51189">
    <property type="entry name" value="FAT"/>
    <property type="match status" value="1"/>
</dbReference>
<reference evidence="11" key="1">
    <citation type="submission" date="2020-04" db="EMBL/GenBank/DDBJ databases">
        <authorList>
            <person name="Alioto T."/>
            <person name="Alioto T."/>
            <person name="Gomez Garrido J."/>
        </authorList>
    </citation>
    <scope>NUCLEOTIDE SEQUENCE</scope>
    <source>
        <strain evidence="11">A484AB</strain>
    </source>
</reference>
<feature type="compositionally biased region" description="Polar residues" evidence="10">
    <location>
        <begin position="997"/>
        <end position="1006"/>
    </location>
</feature>
<comment type="similarity">
    <text evidence="1">Belongs to the PI3/PI4-kinase family.</text>
</comment>
<evidence type="ECO:0000313" key="11">
    <source>
        <dbReference type="EMBL" id="CAB3989304.1"/>
    </source>
</evidence>
<feature type="compositionally biased region" description="Basic and acidic residues" evidence="10">
    <location>
        <begin position="37"/>
        <end position="66"/>
    </location>
</feature>
<dbReference type="FunFam" id="1.10.1070.11:FF:000008">
    <property type="entry name" value="serine/threonine-protein kinase SMG1 isoform X2"/>
    <property type="match status" value="1"/>
</dbReference>
<evidence type="ECO:0000256" key="2">
    <source>
        <dbReference type="ARBA" id="ARBA00012513"/>
    </source>
</evidence>
<feature type="region of interest" description="Disordered" evidence="10">
    <location>
        <begin position="3444"/>
        <end position="3463"/>
    </location>
</feature>
<dbReference type="InterPro" id="IPR036940">
    <property type="entry name" value="PI3/4_kinase_cat_sf"/>
</dbReference>
<dbReference type="GO" id="GO:0004674">
    <property type="term" value="F:protein serine/threonine kinase activity"/>
    <property type="evidence" value="ECO:0007669"/>
    <property type="project" value="UniProtKB-KW"/>
</dbReference>
<dbReference type="GO" id="GO:0005737">
    <property type="term" value="C:cytoplasm"/>
    <property type="evidence" value="ECO:0007669"/>
    <property type="project" value="TreeGrafter"/>
</dbReference>
<name>A0A7D9HRV6_PARCT</name>
<evidence type="ECO:0000256" key="4">
    <source>
        <dbReference type="ARBA" id="ARBA00022679"/>
    </source>
</evidence>
<feature type="region of interest" description="Disordered" evidence="10">
    <location>
        <begin position="1"/>
        <end position="100"/>
    </location>
</feature>
<dbReference type="GO" id="GO:0005524">
    <property type="term" value="F:ATP binding"/>
    <property type="evidence" value="ECO:0007669"/>
    <property type="project" value="UniProtKB-KW"/>
</dbReference>
<dbReference type="FunFam" id="3.30.1010.10:FF:000010">
    <property type="entry name" value="serine/threonine-protein kinase SMG1 isoform X1"/>
    <property type="match status" value="1"/>
</dbReference>
<keyword evidence="4" id="KW-0808">Transferase</keyword>
<dbReference type="GO" id="GO:0031932">
    <property type="term" value="C:TORC2 complex"/>
    <property type="evidence" value="ECO:0007669"/>
    <property type="project" value="TreeGrafter"/>
</dbReference>
<dbReference type="GO" id="GO:0031931">
    <property type="term" value="C:TORC1 complex"/>
    <property type="evidence" value="ECO:0007669"/>
    <property type="project" value="TreeGrafter"/>
</dbReference>
<feature type="compositionally biased region" description="Basic and acidic residues" evidence="10">
    <location>
        <begin position="76"/>
        <end position="99"/>
    </location>
</feature>
<feature type="compositionally biased region" description="Low complexity" evidence="10">
    <location>
        <begin position="27"/>
        <end position="36"/>
    </location>
</feature>
<feature type="region of interest" description="Disordered" evidence="10">
    <location>
        <begin position="984"/>
        <end position="1007"/>
    </location>
</feature>
<accession>A0A7D9HRV6</accession>
<organism evidence="11 12">
    <name type="scientific">Paramuricea clavata</name>
    <name type="common">Red gorgonian</name>
    <name type="synonym">Violescent sea-whip</name>
    <dbReference type="NCBI Taxonomy" id="317549"/>
    <lineage>
        <taxon>Eukaryota</taxon>
        <taxon>Metazoa</taxon>
        <taxon>Cnidaria</taxon>
        <taxon>Anthozoa</taxon>
        <taxon>Octocorallia</taxon>
        <taxon>Malacalcyonacea</taxon>
        <taxon>Plexauridae</taxon>
        <taxon>Paramuricea</taxon>
    </lineage>
</organism>
<evidence type="ECO:0000313" key="12">
    <source>
        <dbReference type="Proteomes" id="UP001152795"/>
    </source>
</evidence>
<dbReference type="Pfam" id="PF00454">
    <property type="entry name" value="PI3_PI4_kinase"/>
    <property type="match status" value="1"/>
</dbReference>
<comment type="catalytic activity">
    <reaction evidence="8">
        <text>L-threonyl-[protein] + ATP = O-phospho-L-threonyl-[protein] + ADP + H(+)</text>
        <dbReference type="Rhea" id="RHEA:46608"/>
        <dbReference type="Rhea" id="RHEA-COMP:11060"/>
        <dbReference type="Rhea" id="RHEA-COMP:11605"/>
        <dbReference type="ChEBI" id="CHEBI:15378"/>
        <dbReference type="ChEBI" id="CHEBI:30013"/>
        <dbReference type="ChEBI" id="CHEBI:30616"/>
        <dbReference type="ChEBI" id="CHEBI:61977"/>
        <dbReference type="ChEBI" id="CHEBI:456216"/>
        <dbReference type="EC" id="2.7.11.1"/>
    </reaction>
</comment>
<feature type="non-terminal residue" evidence="11">
    <location>
        <position position="3477"/>
    </location>
</feature>
<dbReference type="PROSITE" id="PS00916">
    <property type="entry name" value="PI3_4_KINASE_2"/>
    <property type="match status" value="1"/>
</dbReference>
<dbReference type="InterPro" id="IPR014009">
    <property type="entry name" value="PIK_FAT"/>
</dbReference>
<evidence type="ECO:0000256" key="10">
    <source>
        <dbReference type="SAM" id="MobiDB-lite"/>
    </source>
</evidence>
<dbReference type="EC" id="2.7.11.1" evidence="2"/>
<dbReference type="Pfam" id="PF15785">
    <property type="entry name" value="SMG1"/>
    <property type="match status" value="1"/>
</dbReference>
<dbReference type="SUPFAM" id="SSF48371">
    <property type="entry name" value="ARM repeat"/>
    <property type="match status" value="2"/>
</dbReference>
<dbReference type="SMART" id="SM00146">
    <property type="entry name" value="PI3Kc"/>
    <property type="match status" value="1"/>
</dbReference>
<evidence type="ECO:0000256" key="9">
    <source>
        <dbReference type="ARBA" id="ARBA00048679"/>
    </source>
</evidence>
<dbReference type="InterPro" id="IPR011009">
    <property type="entry name" value="Kinase-like_dom_sf"/>
</dbReference>
<dbReference type="InterPro" id="IPR018936">
    <property type="entry name" value="PI3/4_kinase_CS"/>
</dbReference>
<sequence>MNARSQGRVRQARKERPSKDRQRDTSTESTRSTNSRNDSRVDVTKTRKQRDNKTDEQANRTRDKNYEGTGRAFIADSKDRGKNESLRRPEKSSGFREKNNALVQRDVYRDSLKDRRVGNFSDDSPLSLLVRQVNKETDSEKRLAAAKKLEEFVNQPSNFQAVIKVVDEILSFAEAIFRERNPNTLELKDQIAKCVGIITGHLGAEAKGFIFLVISKVESASSEEHKSLLIKILTKAVEQDEKKHRFRDFIPMLLDKLHIILENADTSDLLHSVLSIIMPIAVEYPQVFTPHFRDTVDILIGWHIDTKQHGHLIQFTSDCLISLHRYWVADINFSLTLLTQFLEDMEAYSEELQCIATGHLPESEVSPPYSSLPKLTALVRVFTTVMNGIGDCFTPTRSPTITQEYVTKLSKGVVDCVRSGGYSFFYEDLFKTANECFGIMCCFLKSKFSSCCKITTEFALEQLERKSLTFAHTKSVLAFVKQVIKHVNASIPESFVLLLLNPESAIMKLRFCADEEVLKRLIEICQGLLNIKSVPIMEETYKIFVKEIQVSYSQLKENIEEHGQDRESSLTRENVEGKASPVTKLESEKKDYTNDNMTIDVKLYQAQVRTVFGLQVLGSLTVSQPPVTNLVWKPSPSLVELFTKELSPTDWEIACRFPAVQYTLICSFYDHCKRNKYFLEESALNKNENEVEVIGKIQDIILEILQYALSSCDIRKLCIAWIVDLVELANNSKNEVVSKIDFDSMVEAMLPLSYLPDEDVRLTVSACIKLMIQRKLLSNDTIKRTFEECIFHITDVYENVKNTFIQLLAAVPVDLALSFGLDRSSSGHMNGRRLCDTPLTLSITGSWLARKIHMMKPSTGTFHSHNFRVVSAFILHGVLPAKEENQDWLVHLYHTCQRDSQDKLQSNPMNDKYYFSRRHDPNSVVSISSNNALLWFWATWEMAQFCVLARLKTPLGRAQETFQAIESVLRECLSQVYPDKDKKPIRIKKKTVPQEPPKTNTESSSHPPAVCQLQVKLLLQFVENLDKLMYSAYEGAAVSLPPFPKAVRLFFRTNKSTCQEWLSRIRGILTSVSIECGEPATAVRQGLQRLRELKIAGKGKERDFESTSLAVAKALCQLKASEALQGLSTWCKKQCERDFPWLDAMIHKSKGRYEKAICECERCLDVFKMNDSNEGKTTDLSSSLSSVVLNFLVNEVTDCYTKLTEWSEVEQWQKTVHEMRSHLPNPEFQQAANVKIDMNYVRALHNFEDVQFVGVSNCLELIPGASPNFILDRIGGSPLSLGKEEAKTGGYTFTPPWSPQQMLQASDINMMQTLTLYWTSGMAGGGTKKDEALRNELHDLLGHGNDLLEGVITNGAKDWPPSIPEIHAVQYYGMKLLSKILSGKHEEDTSHFVPFSTDLEAKSSQRSSLDSGVMCKILQITTYNHYHHELHGKYQEQTRDQLSTIQLATIHTARKEQNFRLTYKLLRLLPHVYRDQIFSLSKEERNSIVTLPRGEPNVYMETLCQSLCEDLKELESLDIQAVTKSCIYNESAKLLHSLGFTSKAAGVLCNSILVNKEIITDKVTEAINARTLCTLAKWIIADKKMLSGNGELKSNLIKVTNIEKENEGADELDSKTCSEDVDVLCGQLLTLSSQCAPELDKAWFMLAGWAYKAGRKVVEQACSGGSVEISTEERESIIKTLPQEVSAEETEELLSILSKGHFTTVGIQDEEINSGNEVLTREEETVKKQLVAVSQSLSESCVESLVIIWRGICERLFSHYRTAVNAYFKYLRLHGKASIKCDVDSDRHVTATLRLLRLLVKHAGELKSELEQGFLATPTAPWEGIIPQLFSRLNHPEEYVRKGVTELLCRVSKDSPHLILYPAIVGCSGNNLRRDHNTSSLLTLVASRSDDPDSSFTLDDDEQNFDLNQDQTLQSGYHTIVESLADGNSRLVSEVQDFVQELRRVTLLWEELWLGSLIQIHHDFVKRENQLNDEIKRVNSSSSLSMQEKAALIRGKHIALMKPIVFALEQLQSITNKQSETPHEAWFQKTYSPLIENALHALKNPDEPSKPQTSWAKFRQLLQSLQQRSQKRSSYNLRLEEISPKLCKLNPSFIYMPGQEFSMSKVVTVNSLENDVVILPTKTRPKKIVLVGSDGQKYMYLFKGLEDLHLDERIMQFLSICNNMFAKPNRHEDNVFLARHYSVTPLGPRSGLIQWVDGAVPIFTLYKRWQQRDAAATVALTKNEHGSGFTTTPKAPLRPNELFYNRLTPLLKEKNIDVSSSNRKDWPIAIMRKVMQELLHETPQDLLEKELWCSSTCTSDWWKMSQTYSRSVAVMSIIGYILGLGDRHLDNMLIDFTTGEIVHIDYNICFEKGRGLRVPEKVPFRLTANLETALGVTGVEGTFRSSCEKVLRILRNGRETLLTLLEAFVYDPLVDWTTGSDNAFANAFYGGQVLDQQDVKQSKKDMERTITQCLFSSRVAEMRMSWRGNKDDMVSSLNNMKEAVDSHFSTISQSLAVFENDKELLGQMEILQSAVKSTSHPLHAVQSKYDEQAKMVHDLNSVLQTIRDRLKECQQWDIQHQAALDTVRGTKLATIASELVKPLDVGLPSFAPAIGFLQNAGQSSTVSQCEQVETELTGLLHKRRSFLRACLDVLHTYATVISQFPASYSHNSRSSDWQSWLQKLIDTSSTKECKAILTEYETKHNAPVAVDDDTVSLINVETKLQSIFNEQKTKFAKFYERRNQEKVQTAFLNDTATEAFQKLKQFVHDNGKEGRLATMHVMVTGLASLHKRCLVMENTARVAGNRLLDLVSRDGDWYLEELVSMTGNVMQFATFARTYWMDSLDASDPCVQNVVKSVQALTSVYQMYKSLQDMMTNFRNIIVPETLKCLEINDPTVLEILANFQETLSSCDSSLDDMIQTVQSVTFKDLDSTEIPKISTAAIELENKIMQLLSTGKSENLNENGQDEHKIQMSAGQMLLAGFNGLFTKLESEVDTLLAAVQHVDPEFEDDVDVYKQVQELQMDHNENHGVMKTLYLLKRLNIMKMFFTDCLCHVTNLSDNSSGRQTDPIVSEDQLSGHVRRFIADFVQERMLGLPSFVLTKTIVQWLSLIGLDVSKHLKENGNTLEDMCKKTVDQNIRQGLFTASVLSQANALTGSFNTAWRKHDFARRLDLNVTLYRCVVQRAQLSVARFQWFHEDILSVAAVRGNTMITPTRVTVMNDLRKRVQNLVSLDVAMSSVQEKLTHLESSIEQRLKWAAGANPSLNPTLENFEHTLKDRKRLIVIESKYSSDICGISNAILHFEAFRTRTQEALAADQAIAALVQRCEESSAKVEKSQDSLKDVEDLLAKINVSSPPSEPITLEWMKSRLSNIKDDLVTNQTQKSLVDKCIIESKEHLRSQVAVVKAAWTAHQVLMNEVKSMLQALAKDEEAPESTGARTFIITHNKLNEVATKMLKDILNLCGPNGGRTSSEREDVKTSEQQTELLNSINSVHAIAT</sequence>
<dbReference type="InterPro" id="IPR016024">
    <property type="entry name" value="ARM-type_fold"/>
</dbReference>
<evidence type="ECO:0000256" key="1">
    <source>
        <dbReference type="ARBA" id="ARBA00011031"/>
    </source>
</evidence>
<evidence type="ECO:0000256" key="5">
    <source>
        <dbReference type="ARBA" id="ARBA00022741"/>
    </source>
</evidence>
<evidence type="ECO:0000256" key="7">
    <source>
        <dbReference type="ARBA" id="ARBA00022840"/>
    </source>
</evidence>
<dbReference type="EMBL" id="CACRXK020001462">
    <property type="protein sequence ID" value="CAB3989304.1"/>
    <property type="molecule type" value="Genomic_DNA"/>
</dbReference>
<dbReference type="PROSITE" id="PS50290">
    <property type="entry name" value="PI3_4_KINASE_3"/>
    <property type="match status" value="1"/>
</dbReference>
<keyword evidence="3" id="KW-0723">Serine/threonine-protein kinase</keyword>
<keyword evidence="7" id="KW-0067">ATP-binding</keyword>
<comment type="caution">
    <text evidence="11">The sequence shown here is derived from an EMBL/GenBank/DDBJ whole genome shotgun (WGS) entry which is preliminary data.</text>
</comment>
<dbReference type="GO" id="GO:0016242">
    <property type="term" value="P:negative regulation of macroautophagy"/>
    <property type="evidence" value="ECO:0007669"/>
    <property type="project" value="TreeGrafter"/>
</dbReference>
<dbReference type="Gene3D" id="1.10.1070.11">
    <property type="entry name" value="Phosphatidylinositol 3-/4-kinase, catalytic domain"/>
    <property type="match status" value="1"/>
</dbReference>
<dbReference type="GO" id="GO:0000184">
    <property type="term" value="P:nuclear-transcribed mRNA catabolic process, nonsense-mediated decay"/>
    <property type="evidence" value="ECO:0007669"/>
    <property type="project" value="InterPro"/>
</dbReference>
<dbReference type="SUPFAM" id="SSF56112">
    <property type="entry name" value="Protein kinase-like (PK-like)"/>
    <property type="match status" value="1"/>
</dbReference>
<dbReference type="CDD" id="cd05170">
    <property type="entry name" value="PIKKc_SMG1"/>
    <property type="match status" value="1"/>
</dbReference>
<dbReference type="GO" id="GO:0005634">
    <property type="term" value="C:nucleus"/>
    <property type="evidence" value="ECO:0007669"/>
    <property type="project" value="TreeGrafter"/>
</dbReference>
<dbReference type="Gene3D" id="3.30.1010.10">
    <property type="entry name" value="Phosphatidylinositol 3-kinase Catalytic Subunit, Chain A, domain 4"/>
    <property type="match status" value="1"/>
</dbReference>
<comment type="catalytic activity">
    <reaction evidence="9">
        <text>L-seryl-[protein] + ATP = O-phospho-L-seryl-[protein] + ADP + H(+)</text>
        <dbReference type="Rhea" id="RHEA:17989"/>
        <dbReference type="Rhea" id="RHEA-COMP:9863"/>
        <dbReference type="Rhea" id="RHEA-COMP:11604"/>
        <dbReference type="ChEBI" id="CHEBI:15378"/>
        <dbReference type="ChEBI" id="CHEBI:29999"/>
        <dbReference type="ChEBI" id="CHEBI:30616"/>
        <dbReference type="ChEBI" id="CHEBI:83421"/>
        <dbReference type="ChEBI" id="CHEBI:456216"/>
        <dbReference type="EC" id="2.7.11.1"/>
    </reaction>
</comment>
<dbReference type="Proteomes" id="UP001152795">
    <property type="component" value="Unassembled WGS sequence"/>
</dbReference>
<protein>
    <recommendedName>
        <fullName evidence="2">non-specific serine/threonine protein kinase</fullName>
        <ecNumber evidence="2">2.7.11.1</ecNumber>
    </recommendedName>
</protein>
<dbReference type="GO" id="GO:0031929">
    <property type="term" value="P:TOR signaling"/>
    <property type="evidence" value="ECO:0007669"/>
    <property type="project" value="TreeGrafter"/>
</dbReference>